<dbReference type="SUPFAM" id="SSF50475">
    <property type="entry name" value="FMN-binding split barrel"/>
    <property type="match status" value="1"/>
</dbReference>
<dbReference type="Gene3D" id="2.30.110.10">
    <property type="entry name" value="Electron Transport, Fmn-binding Protein, Chain A"/>
    <property type="match status" value="1"/>
</dbReference>
<dbReference type="Pfam" id="PF16242">
    <property type="entry name" value="Pyrid_ox_like"/>
    <property type="match status" value="1"/>
</dbReference>
<name>A0ABN1HLR9_9SPHN</name>
<feature type="domain" description="General stress protein FMN-binding split barrel" evidence="1">
    <location>
        <begin position="17"/>
        <end position="147"/>
    </location>
</feature>
<dbReference type="PANTHER" id="PTHR34818">
    <property type="entry name" value="PROTEIN BLI-3"/>
    <property type="match status" value="1"/>
</dbReference>
<evidence type="ECO:0000259" key="1">
    <source>
        <dbReference type="Pfam" id="PF16242"/>
    </source>
</evidence>
<gene>
    <name evidence="2" type="ORF">GCM10009102_03020</name>
</gene>
<dbReference type="PANTHER" id="PTHR34818:SF1">
    <property type="entry name" value="PROTEIN BLI-3"/>
    <property type="match status" value="1"/>
</dbReference>
<keyword evidence="3" id="KW-1185">Reference proteome</keyword>
<dbReference type="InterPro" id="IPR038725">
    <property type="entry name" value="YdaG_split_barrel_FMN-bd"/>
</dbReference>
<sequence length="154" mass="17322">MLPDNDEERMPVTKTLADLSKAMRDIDFAMLSTHTDGGAIGARPMSNNRQVDYDGDSYYFTTDDTRMVADIGRDPQVGLSFLGKSGMLGMRPFFVAIEGRADLVRDKTAFAEHWTSDLDRWFEQGIDTPGLVLIHVRAMRAHYWDGEDEGEISL</sequence>
<organism evidence="2 3">
    <name type="scientific">Sphingomonas insulae</name>
    <dbReference type="NCBI Taxonomy" id="424800"/>
    <lineage>
        <taxon>Bacteria</taxon>
        <taxon>Pseudomonadati</taxon>
        <taxon>Pseudomonadota</taxon>
        <taxon>Alphaproteobacteria</taxon>
        <taxon>Sphingomonadales</taxon>
        <taxon>Sphingomonadaceae</taxon>
        <taxon>Sphingomonas</taxon>
    </lineage>
</organism>
<dbReference type="EMBL" id="BAAAES010000001">
    <property type="protein sequence ID" value="GAA0658179.1"/>
    <property type="molecule type" value="Genomic_DNA"/>
</dbReference>
<dbReference type="InterPro" id="IPR052917">
    <property type="entry name" value="Stress-Dev_Protein"/>
</dbReference>
<protein>
    <submittedName>
        <fullName evidence="2">Pyridoxamine 5'-phosphate oxidase family protein</fullName>
    </submittedName>
</protein>
<dbReference type="Proteomes" id="UP001500238">
    <property type="component" value="Unassembled WGS sequence"/>
</dbReference>
<accession>A0ABN1HLR9</accession>
<proteinExistence type="predicted"/>
<reference evidence="2 3" key="1">
    <citation type="journal article" date="2019" name="Int. J. Syst. Evol. Microbiol.">
        <title>The Global Catalogue of Microorganisms (GCM) 10K type strain sequencing project: providing services to taxonomists for standard genome sequencing and annotation.</title>
        <authorList>
            <consortium name="The Broad Institute Genomics Platform"/>
            <consortium name="The Broad Institute Genome Sequencing Center for Infectious Disease"/>
            <person name="Wu L."/>
            <person name="Ma J."/>
        </authorList>
    </citation>
    <scope>NUCLEOTIDE SEQUENCE [LARGE SCALE GENOMIC DNA]</scope>
    <source>
        <strain evidence="2 3">JCM 14603</strain>
    </source>
</reference>
<evidence type="ECO:0000313" key="2">
    <source>
        <dbReference type="EMBL" id="GAA0658179.1"/>
    </source>
</evidence>
<evidence type="ECO:0000313" key="3">
    <source>
        <dbReference type="Proteomes" id="UP001500238"/>
    </source>
</evidence>
<dbReference type="InterPro" id="IPR012349">
    <property type="entry name" value="Split_barrel_FMN-bd"/>
</dbReference>
<comment type="caution">
    <text evidence="2">The sequence shown here is derived from an EMBL/GenBank/DDBJ whole genome shotgun (WGS) entry which is preliminary data.</text>
</comment>